<feature type="transmembrane region" description="Helical" evidence="4">
    <location>
        <begin position="99"/>
        <end position="119"/>
    </location>
</feature>
<gene>
    <name evidence="6" type="ORF">H8S61_11065</name>
</gene>
<dbReference type="PROSITE" id="PS50043">
    <property type="entry name" value="HTH_LUXR_2"/>
    <property type="match status" value="1"/>
</dbReference>
<keyword evidence="4" id="KW-0812">Transmembrane</keyword>
<accession>A0ABR7BSY8</accession>
<dbReference type="InterPro" id="IPR016032">
    <property type="entry name" value="Sig_transdc_resp-reg_C-effctor"/>
</dbReference>
<dbReference type="RefSeq" id="WP_186939024.1">
    <property type="nucleotide sequence ID" value="NZ_JACOOA010000004.1"/>
</dbReference>
<keyword evidence="4" id="KW-0472">Membrane</keyword>
<keyword evidence="2" id="KW-0238">DNA-binding</keyword>
<reference evidence="6 7" key="1">
    <citation type="submission" date="2020-08" db="EMBL/GenBank/DDBJ databases">
        <title>Genome public.</title>
        <authorList>
            <person name="Liu C."/>
            <person name="Sun Q."/>
        </authorList>
    </citation>
    <scope>NUCLEOTIDE SEQUENCE [LARGE SCALE GENOMIC DNA]</scope>
    <source>
        <strain evidence="6 7">NSJ-70</strain>
    </source>
</reference>
<feature type="transmembrane region" description="Helical" evidence="4">
    <location>
        <begin position="7"/>
        <end position="23"/>
    </location>
</feature>
<proteinExistence type="predicted"/>
<evidence type="ECO:0000259" key="5">
    <source>
        <dbReference type="PROSITE" id="PS50043"/>
    </source>
</evidence>
<dbReference type="CDD" id="cd06170">
    <property type="entry name" value="LuxR_C_like"/>
    <property type="match status" value="1"/>
</dbReference>
<dbReference type="InterPro" id="IPR036388">
    <property type="entry name" value="WH-like_DNA-bd_sf"/>
</dbReference>
<dbReference type="Gene3D" id="1.10.10.10">
    <property type="entry name" value="Winged helix-like DNA-binding domain superfamily/Winged helix DNA-binding domain"/>
    <property type="match status" value="1"/>
</dbReference>
<dbReference type="Pfam" id="PF00196">
    <property type="entry name" value="GerE"/>
    <property type="match status" value="1"/>
</dbReference>
<keyword evidence="1" id="KW-0805">Transcription regulation</keyword>
<feature type="transmembrane region" description="Helical" evidence="4">
    <location>
        <begin position="322"/>
        <end position="346"/>
    </location>
</feature>
<dbReference type="EMBL" id="JACOOA010000004">
    <property type="protein sequence ID" value="MBC5584726.1"/>
    <property type="molecule type" value="Genomic_DNA"/>
</dbReference>
<keyword evidence="3" id="KW-0804">Transcription</keyword>
<evidence type="ECO:0000256" key="1">
    <source>
        <dbReference type="ARBA" id="ARBA00023015"/>
    </source>
</evidence>
<dbReference type="InterPro" id="IPR000792">
    <property type="entry name" value="Tscrpt_reg_LuxR_C"/>
</dbReference>
<feature type="transmembrane region" description="Helical" evidence="4">
    <location>
        <begin position="43"/>
        <end position="60"/>
    </location>
</feature>
<dbReference type="Proteomes" id="UP000622448">
    <property type="component" value="Unassembled WGS sequence"/>
</dbReference>
<keyword evidence="4" id="KW-1133">Transmembrane helix</keyword>
<feature type="transmembrane region" description="Helical" evidence="4">
    <location>
        <begin position="155"/>
        <end position="174"/>
    </location>
</feature>
<feature type="transmembrane region" description="Helical" evidence="4">
    <location>
        <begin position="205"/>
        <end position="223"/>
    </location>
</feature>
<feature type="transmembrane region" description="Helical" evidence="4">
    <location>
        <begin position="358"/>
        <end position="376"/>
    </location>
</feature>
<feature type="transmembrane region" description="Helical" evidence="4">
    <location>
        <begin position="67"/>
        <end position="87"/>
    </location>
</feature>
<feature type="transmembrane region" description="Helical" evidence="4">
    <location>
        <begin position="235"/>
        <end position="253"/>
    </location>
</feature>
<dbReference type="SUPFAM" id="SSF46894">
    <property type="entry name" value="C-terminal effector domain of the bipartite response regulators"/>
    <property type="match status" value="1"/>
</dbReference>
<protein>
    <submittedName>
        <fullName evidence="6">LuxR family transcriptional regulator</fullName>
    </submittedName>
</protein>
<keyword evidence="7" id="KW-1185">Reference proteome</keyword>
<evidence type="ECO:0000313" key="7">
    <source>
        <dbReference type="Proteomes" id="UP000622448"/>
    </source>
</evidence>
<dbReference type="PANTHER" id="PTHR44688:SF16">
    <property type="entry name" value="DNA-BINDING TRANSCRIPTIONAL ACTIVATOR DEVR_DOSR"/>
    <property type="match status" value="1"/>
</dbReference>
<evidence type="ECO:0000313" key="6">
    <source>
        <dbReference type="EMBL" id="MBC5584726.1"/>
    </source>
</evidence>
<evidence type="ECO:0000256" key="2">
    <source>
        <dbReference type="ARBA" id="ARBA00023125"/>
    </source>
</evidence>
<organism evidence="6 7">
    <name type="scientific">Eggerthella hominis</name>
    <dbReference type="NCBI Taxonomy" id="2763043"/>
    <lineage>
        <taxon>Bacteria</taxon>
        <taxon>Bacillati</taxon>
        <taxon>Actinomycetota</taxon>
        <taxon>Coriobacteriia</taxon>
        <taxon>Eggerthellales</taxon>
        <taxon>Eggerthellaceae</taxon>
        <taxon>Eggerthella</taxon>
    </lineage>
</organism>
<feature type="transmembrane region" description="Helical" evidence="4">
    <location>
        <begin position="131"/>
        <end position="149"/>
    </location>
</feature>
<dbReference type="SMART" id="SM00421">
    <property type="entry name" value="HTH_LUXR"/>
    <property type="match status" value="1"/>
</dbReference>
<name>A0ABR7BSY8_9ACTN</name>
<evidence type="ECO:0000256" key="4">
    <source>
        <dbReference type="SAM" id="Phobius"/>
    </source>
</evidence>
<sequence>MPCARIVGFVAYFVLFMILVVDIEDYPQQTLTIASDFSDWLGVLTTQPVYLAMVLGVVCSPRKRTRVAWASVLLLVAGTMLLFLGTFVLEGSATMPCRFAGLLLLGCGIASGFSLWANVLAGYSIEKSVRLIIAAYCVSALARLVFSMVRSEVLFWSVLAVALVCASASLVAIGRDPEGGEERSQTSFLSRDELSRFATVMAKDYWPPLVCFLIALFTSSLVFPLDSPSLNITELAVYSMGSLVGCVVLLAVWRRTNVLFFSSNIFAKYAILLIVMLFFLPFFGITYLMVAVFVCGAVSACALIILLTICIEVTKERRAFSFAVSSFAFFTFGFCLTLGTVVSILARTPVNGQPTASMISLIGIAFIAVVALLSAIRWGVAGDERKDDDAAPAAKLVNYSKEDLRTNSVLVERYKLSEREMDVLILILSAYSASRIAEALFISNNTVKAHTKNLYSKLGVHSKQELLDLVALVYDEGTVKRDA</sequence>
<comment type="caution">
    <text evidence="6">The sequence shown here is derived from an EMBL/GenBank/DDBJ whole genome shotgun (WGS) entry which is preliminary data.</text>
</comment>
<feature type="transmembrane region" description="Helical" evidence="4">
    <location>
        <begin position="289"/>
        <end position="310"/>
    </location>
</feature>
<feature type="transmembrane region" description="Helical" evidence="4">
    <location>
        <begin position="265"/>
        <end position="283"/>
    </location>
</feature>
<dbReference type="PRINTS" id="PR00038">
    <property type="entry name" value="HTHLUXR"/>
</dbReference>
<evidence type="ECO:0000256" key="3">
    <source>
        <dbReference type="ARBA" id="ARBA00023163"/>
    </source>
</evidence>
<feature type="domain" description="HTH luxR-type" evidence="5">
    <location>
        <begin position="409"/>
        <end position="474"/>
    </location>
</feature>
<dbReference type="PANTHER" id="PTHR44688">
    <property type="entry name" value="DNA-BINDING TRANSCRIPTIONAL ACTIVATOR DEVR_DOSR"/>
    <property type="match status" value="1"/>
</dbReference>